<reference evidence="4" key="1">
    <citation type="submission" date="2016-06" db="UniProtKB">
        <authorList>
            <consortium name="WormBaseParasite"/>
        </authorList>
    </citation>
    <scope>IDENTIFICATION</scope>
</reference>
<protein>
    <submittedName>
        <fullName evidence="2 4">Uncharacterized protein</fullName>
    </submittedName>
</protein>
<dbReference type="EMBL" id="UYSU01044815">
    <property type="protein sequence ID" value="VDM04989.1"/>
    <property type="molecule type" value="Genomic_DNA"/>
</dbReference>
<dbReference type="Proteomes" id="UP000275846">
    <property type="component" value="Unassembled WGS sequence"/>
</dbReference>
<evidence type="ECO:0000256" key="1">
    <source>
        <dbReference type="SAM" id="MobiDB-lite"/>
    </source>
</evidence>
<accession>A0A183TQ55</accession>
<dbReference type="AlphaFoldDB" id="A0A183TQ55"/>
<evidence type="ECO:0000313" key="2">
    <source>
        <dbReference type="EMBL" id="VDM04989.1"/>
    </source>
</evidence>
<feature type="region of interest" description="Disordered" evidence="1">
    <location>
        <begin position="1"/>
        <end position="38"/>
    </location>
</feature>
<evidence type="ECO:0000313" key="4">
    <source>
        <dbReference type="WBParaSite" id="SSLN_0001930201-mRNA-1"/>
    </source>
</evidence>
<gene>
    <name evidence="2" type="ORF">SSLN_LOCUS18603</name>
</gene>
<dbReference type="WBParaSite" id="SSLN_0001930201-mRNA-1">
    <property type="protein sequence ID" value="SSLN_0001930201-mRNA-1"/>
    <property type="gene ID" value="SSLN_0001930201"/>
</dbReference>
<organism evidence="4">
    <name type="scientific">Schistocephalus solidus</name>
    <name type="common">Tapeworm</name>
    <dbReference type="NCBI Taxonomy" id="70667"/>
    <lineage>
        <taxon>Eukaryota</taxon>
        <taxon>Metazoa</taxon>
        <taxon>Spiralia</taxon>
        <taxon>Lophotrochozoa</taxon>
        <taxon>Platyhelminthes</taxon>
        <taxon>Cestoda</taxon>
        <taxon>Eucestoda</taxon>
        <taxon>Diphyllobothriidea</taxon>
        <taxon>Diphyllobothriidae</taxon>
        <taxon>Schistocephalus</taxon>
    </lineage>
</organism>
<sequence length="85" mass="9433">MTESLPESELPPATRPESFRFASPGEGRLLPPSTLRPRPAADNYAWRYYDSGFSAHYIRATLSQLPSPPLPPFRHGLIGFPAPLL</sequence>
<reference evidence="2 3" key="2">
    <citation type="submission" date="2018-11" db="EMBL/GenBank/DDBJ databases">
        <authorList>
            <consortium name="Pathogen Informatics"/>
        </authorList>
    </citation>
    <scope>NUCLEOTIDE SEQUENCE [LARGE SCALE GENOMIC DNA]</scope>
    <source>
        <strain evidence="2 3">NST_G2</strain>
    </source>
</reference>
<feature type="compositionally biased region" description="Low complexity" evidence="1">
    <location>
        <begin position="28"/>
        <end position="38"/>
    </location>
</feature>
<proteinExistence type="predicted"/>
<evidence type="ECO:0000313" key="3">
    <source>
        <dbReference type="Proteomes" id="UP000275846"/>
    </source>
</evidence>
<keyword evidence="3" id="KW-1185">Reference proteome</keyword>
<name>A0A183TQ55_SCHSO</name>